<protein>
    <submittedName>
        <fullName evidence="2">Uncharacterized protein</fullName>
    </submittedName>
</protein>
<feature type="compositionally biased region" description="Basic residues" evidence="1">
    <location>
        <begin position="1"/>
        <end position="16"/>
    </location>
</feature>
<evidence type="ECO:0000256" key="1">
    <source>
        <dbReference type="SAM" id="MobiDB-lite"/>
    </source>
</evidence>
<sequence length="239" mass="27182">MAIKEKKKPAAKKPTKRVTEKKPVKKKPAVKKTTAKKLVRKKPNKKPTVKKKAVVKKPTVSKPVKKKPAVKKTTIKKVAKKKIYVREEVLISSILYNNIIDKKDTMSYDRPIVYLIGEDKKHVAQEMVEIESGGGCGEMPTLNRESLLRAYFNLDKQNLVPCGLIRINRRFENDSAQWIDDSGYAIYQNIGTYMLSVDKGNITAEIFKPAKTHKLNFNEKGYTPKGRIAKLTVRLTDNE</sequence>
<proteinExistence type="predicted"/>
<accession>A0A0F9BJG8</accession>
<feature type="region of interest" description="Disordered" evidence="1">
    <location>
        <begin position="1"/>
        <end position="67"/>
    </location>
</feature>
<gene>
    <name evidence="2" type="ORF">LCGC14_2520670</name>
</gene>
<dbReference type="AlphaFoldDB" id="A0A0F9BJG8"/>
<evidence type="ECO:0000313" key="2">
    <source>
        <dbReference type="EMBL" id="KKL13947.1"/>
    </source>
</evidence>
<organism evidence="2">
    <name type="scientific">marine sediment metagenome</name>
    <dbReference type="NCBI Taxonomy" id="412755"/>
    <lineage>
        <taxon>unclassified sequences</taxon>
        <taxon>metagenomes</taxon>
        <taxon>ecological metagenomes</taxon>
    </lineage>
</organism>
<feature type="compositionally biased region" description="Basic residues" evidence="1">
    <location>
        <begin position="23"/>
        <end position="55"/>
    </location>
</feature>
<name>A0A0F9BJG8_9ZZZZ</name>
<reference evidence="2" key="1">
    <citation type="journal article" date="2015" name="Nature">
        <title>Complex archaea that bridge the gap between prokaryotes and eukaryotes.</title>
        <authorList>
            <person name="Spang A."/>
            <person name="Saw J.H."/>
            <person name="Jorgensen S.L."/>
            <person name="Zaremba-Niedzwiedzka K."/>
            <person name="Martijn J."/>
            <person name="Lind A.E."/>
            <person name="van Eijk R."/>
            <person name="Schleper C."/>
            <person name="Guy L."/>
            <person name="Ettema T.J."/>
        </authorList>
    </citation>
    <scope>NUCLEOTIDE SEQUENCE</scope>
</reference>
<comment type="caution">
    <text evidence="2">The sequence shown here is derived from an EMBL/GenBank/DDBJ whole genome shotgun (WGS) entry which is preliminary data.</text>
</comment>
<dbReference type="EMBL" id="LAZR01040655">
    <property type="protein sequence ID" value="KKL13947.1"/>
    <property type="molecule type" value="Genomic_DNA"/>
</dbReference>